<dbReference type="Gene3D" id="3.40.50.300">
    <property type="entry name" value="P-loop containing nucleotide triphosphate hydrolases"/>
    <property type="match status" value="1"/>
</dbReference>
<dbReference type="AlphaFoldDB" id="I3CIP0"/>
<sequence length="512" mass="58408">MSFFTRLMIALSLLVLPLVIVLVLGFLWLWEHELFRQWLFISFVWAGLAWAWILYLRYDYHKKYIANTKTNSMPTDIPTTPETTVLWQEITEMANAVNPDEYPLEDFNKLIVLTETVLQKVANHYKPNATHPILDISLPHLLRIAELVSADLQKTLSQNIPLSHTVSISNLFQGYQWMNAASKYYNLYRIASVPVNPVNALLREARSFAVEKMMGSVSSNVKAWVLKSYIEQVGHYSIRLYSGTLLLQDPQAIKQVEEIQKPIFAAEPLRILIIGQVGVGKSSLIDALLNQPETTVLPNIQTVTSYPFELDGLKSLLIETQGYETAEEAKQLMKRLKTELLNADFILLTCAANNAARDADKAALTEIYKHYQVVESQYHPLPPIILVVTHIDKLSPVQEWNPPYNLVNPQSSKKAQAICAVLDVIHHELQDSFLDIIAVNSAPDRRYNIEEGLLQQLLNHLPTAQNHHYIRCMETYQKLETRQLLVTQAKKAGQLVFDKANALVKKFDIWKK</sequence>
<evidence type="ECO:0000313" key="3">
    <source>
        <dbReference type="EMBL" id="EIJ43483.1"/>
    </source>
</evidence>
<dbReference type="SUPFAM" id="SSF52540">
    <property type="entry name" value="P-loop containing nucleoside triphosphate hydrolases"/>
    <property type="match status" value="1"/>
</dbReference>
<dbReference type="EMBL" id="JH600070">
    <property type="protein sequence ID" value="EIJ43483.1"/>
    <property type="molecule type" value="Genomic_DNA"/>
</dbReference>
<name>I3CIP0_9GAMM</name>
<gene>
    <name evidence="3" type="ORF">BegalDRAFT_2641</name>
</gene>
<dbReference type="PANTHER" id="PTHR42714:SF2">
    <property type="entry name" value="TRNA MODIFICATION GTPASE GTPBP3, MITOCHONDRIAL"/>
    <property type="match status" value="1"/>
</dbReference>
<proteinExistence type="predicted"/>
<dbReference type="PANTHER" id="PTHR42714">
    <property type="entry name" value="TRNA MODIFICATION GTPASE GTPBP3"/>
    <property type="match status" value="1"/>
</dbReference>
<keyword evidence="4" id="KW-1185">Reference proteome</keyword>
<evidence type="ECO:0000256" key="1">
    <source>
        <dbReference type="SAM" id="Phobius"/>
    </source>
</evidence>
<keyword evidence="1" id="KW-1133">Transmembrane helix</keyword>
<dbReference type="InterPro" id="IPR027417">
    <property type="entry name" value="P-loop_NTPase"/>
</dbReference>
<dbReference type="GO" id="GO:0002098">
    <property type="term" value="P:tRNA wobble uridine modification"/>
    <property type="evidence" value="ECO:0007669"/>
    <property type="project" value="TreeGrafter"/>
</dbReference>
<dbReference type="STRING" id="395493.BegalDRAFT_2641"/>
<organism evidence="3 4">
    <name type="scientific">Beggiatoa alba B18LD</name>
    <dbReference type="NCBI Taxonomy" id="395493"/>
    <lineage>
        <taxon>Bacteria</taxon>
        <taxon>Pseudomonadati</taxon>
        <taxon>Pseudomonadota</taxon>
        <taxon>Gammaproteobacteria</taxon>
        <taxon>Thiotrichales</taxon>
        <taxon>Thiotrichaceae</taxon>
        <taxon>Beggiatoa</taxon>
    </lineage>
</organism>
<dbReference type="GO" id="GO:0030488">
    <property type="term" value="P:tRNA methylation"/>
    <property type="evidence" value="ECO:0007669"/>
    <property type="project" value="TreeGrafter"/>
</dbReference>
<keyword evidence="1" id="KW-0472">Membrane</keyword>
<evidence type="ECO:0000259" key="2">
    <source>
        <dbReference type="Pfam" id="PF01926"/>
    </source>
</evidence>
<dbReference type="eggNOG" id="COG3596">
    <property type="taxonomic scope" value="Bacteria"/>
</dbReference>
<protein>
    <recommendedName>
        <fullName evidence="2">G domain-containing protein</fullName>
    </recommendedName>
</protein>
<dbReference type="Pfam" id="PF01926">
    <property type="entry name" value="MMR_HSR1"/>
    <property type="match status" value="1"/>
</dbReference>
<dbReference type="HOGENOM" id="CLU_028661_0_0_6"/>
<accession>I3CIP0</accession>
<keyword evidence="1" id="KW-0812">Transmembrane</keyword>
<dbReference type="GO" id="GO:0005737">
    <property type="term" value="C:cytoplasm"/>
    <property type="evidence" value="ECO:0007669"/>
    <property type="project" value="TreeGrafter"/>
</dbReference>
<evidence type="ECO:0000313" key="4">
    <source>
        <dbReference type="Proteomes" id="UP000005744"/>
    </source>
</evidence>
<feature type="transmembrane region" description="Helical" evidence="1">
    <location>
        <begin position="7"/>
        <end position="29"/>
    </location>
</feature>
<dbReference type="OrthoDB" id="238366at2"/>
<dbReference type="InterPro" id="IPR006073">
    <property type="entry name" value="GTP-bd"/>
</dbReference>
<dbReference type="Proteomes" id="UP000005744">
    <property type="component" value="Unassembled WGS sequence"/>
</dbReference>
<feature type="transmembrane region" description="Helical" evidence="1">
    <location>
        <begin position="35"/>
        <end position="55"/>
    </location>
</feature>
<dbReference type="CDD" id="cd00882">
    <property type="entry name" value="Ras_like_GTPase"/>
    <property type="match status" value="1"/>
</dbReference>
<dbReference type="GO" id="GO:0005525">
    <property type="term" value="F:GTP binding"/>
    <property type="evidence" value="ECO:0007669"/>
    <property type="project" value="InterPro"/>
</dbReference>
<reference evidence="3 4" key="1">
    <citation type="submission" date="2011-11" db="EMBL/GenBank/DDBJ databases">
        <title>Improved High-Quality Draft sequence of Beggiatoa alba B18lD.</title>
        <authorList>
            <consortium name="US DOE Joint Genome Institute"/>
            <person name="Lucas S."/>
            <person name="Han J."/>
            <person name="Lapidus A."/>
            <person name="Cheng J.-F."/>
            <person name="Goodwin L."/>
            <person name="Pitluck S."/>
            <person name="Peters L."/>
            <person name="Mikhailova N."/>
            <person name="Held B."/>
            <person name="Detter J.C."/>
            <person name="Han C."/>
            <person name="Tapia R."/>
            <person name="Land M."/>
            <person name="Hauser L."/>
            <person name="Kyrpides N."/>
            <person name="Ivanova N."/>
            <person name="Pagani I."/>
            <person name="Samuel K."/>
            <person name="Teske A."/>
            <person name="Mueller J."/>
            <person name="Woyke T."/>
        </authorList>
    </citation>
    <scope>NUCLEOTIDE SEQUENCE [LARGE SCALE GENOMIC DNA]</scope>
    <source>
        <strain evidence="3 4">B18LD</strain>
    </source>
</reference>
<dbReference type="RefSeq" id="WP_002690704.1">
    <property type="nucleotide sequence ID" value="NZ_JH600070.1"/>
</dbReference>
<feature type="domain" description="G" evidence="2">
    <location>
        <begin position="270"/>
        <end position="363"/>
    </location>
</feature>